<organism evidence="1 2">
    <name type="scientific">Gossypium australe</name>
    <dbReference type="NCBI Taxonomy" id="47621"/>
    <lineage>
        <taxon>Eukaryota</taxon>
        <taxon>Viridiplantae</taxon>
        <taxon>Streptophyta</taxon>
        <taxon>Embryophyta</taxon>
        <taxon>Tracheophyta</taxon>
        <taxon>Spermatophyta</taxon>
        <taxon>Magnoliopsida</taxon>
        <taxon>eudicotyledons</taxon>
        <taxon>Gunneridae</taxon>
        <taxon>Pentapetalae</taxon>
        <taxon>rosids</taxon>
        <taxon>malvids</taxon>
        <taxon>Malvales</taxon>
        <taxon>Malvaceae</taxon>
        <taxon>Malvoideae</taxon>
        <taxon>Gossypium</taxon>
    </lineage>
</organism>
<keyword evidence="2" id="KW-1185">Reference proteome</keyword>
<evidence type="ECO:0000313" key="1">
    <source>
        <dbReference type="EMBL" id="KAA3473662.1"/>
    </source>
</evidence>
<reference evidence="2" key="1">
    <citation type="journal article" date="2019" name="Plant Biotechnol. J.">
        <title>Genome sequencing of the Australian wild diploid species Gossypium australe highlights disease resistance and delayed gland morphogenesis.</title>
        <authorList>
            <person name="Cai Y."/>
            <person name="Cai X."/>
            <person name="Wang Q."/>
            <person name="Wang P."/>
            <person name="Zhang Y."/>
            <person name="Cai C."/>
            <person name="Xu Y."/>
            <person name="Wang K."/>
            <person name="Zhou Z."/>
            <person name="Wang C."/>
            <person name="Geng S."/>
            <person name="Li B."/>
            <person name="Dong Q."/>
            <person name="Hou Y."/>
            <person name="Wang H."/>
            <person name="Ai P."/>
            <person name="Liu Z."/>
            <person name="Yi F."/>
            <person name="Sun M."/>
            <person name="An G."/>
            <person name="Cheng J."/>
            <person name="Zhang Y."/>
            <person name="Shi Q."/>
            <person name="Xie Y."/>
            <person name="Shi X."/>
            <person name="Chang Y."/>
            <person name="Huang F."/>
            <person name="Chen Y."/>
            <person name="Hong S."/>
            <person name="Mi L."/>
            <person name="Sun Q."/>
            <person name="Zhang L."/>
            <person name="Zhou B."/>
            <person name="Peng R."/>
            <person name="Zhang X."/>
            <person name="Liu F."/>
        </authorList>
    </citation>
    <scope>NUCLEOTIDE SEQUENCE [LARGE SCALE GENOMIC DNA]</scope>
    <source>
        <strain evidence="2">cv. PA1801</strain>
    </source>
</reference>
<dbReference type="OrthoDB" id="999762at2759"/>
<accession>A0A5B6VXK2</accession>
<comment type="caution">
    <text evidence="1">The sequence shown here is derived from an EMBL/GenBank/DDBJ whole genome shotgun (WGS) entry which is preliminary data.</text>
</comment>
<protein>
    <submittedName>
        <fullName evidence="1">Oligopeptide transporter 4-like</fullName>
    </submittedName>
</protein>
<dbReference type="Proteomes" id="UP000325315">
    <property type="component" value="Unassembled WGS sequence"/>
</dbReference>
<name>A0A5B6VXK2_9ROSI</name>
<dbReference type="EMBL" id="SMMG02000005">
    <property type="protein sequence ID" value="KAA3473662.1"/>
    <property type="molecule type" value="Genomic_DNA"/>
</dbReference>
<dbReference type="AlphaFoldDB" id="A0A5B6VXK2"/>
<proteinExistence type="predicted"/>
<sequence>MIDDPNQHLTQFLQHCDTFKYNGVIDDTPGSIMTWNELADKFLQNFFLISKTVQLNREITIFT</sequence>
<gene>
    <name evidence="1" type="ORF">EPI10_024024</name>
</gene>
<evidence type="ECO:0000313" key="2">
    <source>
        <dbReference type="Proteomes" id="UP000325315"/>
    </source>
</evidence>